<evidence type="ECO:0000313" key="3">
    <source>
        <dbReference type="EMBL" id="QDS94468.1"/>
    </source>
</evidence>
<dbReference type="AlphaFoldDB" id="A0A517MHW8"/>
<dbReference type="RefSeq" id="WP_218932653.1">
    <property type="nucleotide sequence ID" value="NZ_CP036262.1"/>
</dbReference>
<dbReference type="InterPro" id="IPR036514">
    <property type="entry name" value="SGNH_hydro_sf"/>
</dbReference>
<protein>
    <recommendedName>
        <fullName evidence="2">Sialate O-acetylesterase domain-containing protein</fullName>
    </recommendedName>
</protein>
<dbReference type="GO" id="GO:0016788">
    <property type="term" value="F:hydrolase activity, acting on ester bonds"/>
    <property type="evidence" value="ECO:0007669"/>
    <property type="project" value="UniProtKB-ARBA"/>
</dbReference>
<evidence type="ECO:0000256" key="1">
    <source>
        <dbReference type="ARBA" id="ARBA00022801"/>
    </source>
</evidence>
<dbReference type="PANTHER" id="PTHR31988:SF19">
    <property type="entry name" value="9-O-ACETYL-N-ACETYLNEURAMINIC ACID DEACETYLASE-RELATED"/>
    <property type="match status" value="1"/>
</dbReference>
<keyword evidence="1" id="KW-0378">Hydrolase</keyword>
<dbReference type="SUPFAM" id="SSF52266">
    <property type="entry name" value="SGNH hydrolase"/>
    <property type="match status" value="1"/>
</dbReference>
<organism evidence="3 4">
    <name type="scientific">Roseimaritima multifibrata</name>
    <dbReference type="NCBI Taxonomy" id="1930274"/>
    <lineage>
        <taxon>Bacteria</taxon>
        <taxon>Pseudomonadati</taxon>
        <taxon>Planctomycetota</taxon>
        <taxon>Planctomycetia</taxon>
        <taxon>Pirellulales</taxon>
        <taxon>Pirellulaceae</taxon>
        <taxon>Roseimaritima</taxon>
    </lineage>
</organism>
<dbReference type="EMBL" id="CP036262">
    <property type="protein sequence ID" value="QDS94468.1"/>
    <property type="molecule type" value="Genomic_DNA"/>
</dbReference>
<dbReference type="Gene3D" id="3.40.50.1110">
    <property type="entry name" value="SGNH hydrolase"/>
    <property type="match status" value="1"/>
</dbReference>
<reference evidence="3 4" key="1">
    <citation type="submission" date="2019-02" db="EMBL/GenBank/DDBJ databases">
        <title>Deep-cultivation of Planctomycetes and their phenomic and genomic characterization uncovers novel biology.</title>
        <authorList>
            <person name="Wiegand S."/>
            <person name="Jogler M."/>
            <person name="Boedeker C."/>
            <person name="Pinto D."/>
            <person name="Vollmers J."/>
            <person name="Rivas-Marin E."/>
            <person name="Kohn T."/>
            <person name="Peeters S.H."/>
            <person name="Heuer A."/>
            <person name="Rast P."/>
            <person name="Oberbeckmann S."/>
            <person name="Bunk B."/>
            <person name="Jeske O."/>
            <person name="Meyerdierks A."/>
            <person name="Storesund J.E."/>
            <person name="Kallscheuer N."/>
            <person name="Luecker S."/>
            <person name="Lage O.M."/>
            <person name="Pohl T."/>
            <person name="Merkel B.J."/>
            <person name="Hornburger P."/>
            <person name="Mueller R.-W."/>
            <person name="Bruemmer F."/>
            <person name="Labrenz M."/>
            <person name="Spormann A.M."/>
            <person name="Op den Camp H."/>
            <person name="Overmann J."/>
            <person name="Amann R."/>
            <person name="Jetten M.S.M."/>
            <person name="Mascher T."/>
            <person name="Medema M.H."/>
            <person name="Devos D.P."/>
            <person name="Kaster A.-K."/>
            <person name="Ovreas L."/>
            <person name="Rohde M."/>
            <person name="Galperin M.Y."/>
            <person name="Jogler C."/>
        </authorList>
    </citation>
    <scope>NUCLEOTIDE SEQUENCE [LARGE SCALE GENOMIC DNA]</scope>
    <source>
        <strain evidence="3 4">FF011L</strain>
    </source>
</reference>
<proteinExistence type="predicted"/>
<evidence type="ECO:0000259" key="2">
    <source>
        <dbReference type="Pfam" id="PF03629"/>
    </source>
</evidence>
<dbReference type="Proteomes" id="UP000320672">
    <property type="component" value="Chromosome"/>
</dbReference>
<dbReference type="InterPro" id="IPR052940">
    <property type="entry name" value="Carb_Esterase_6"/>
</dbReference>
<feature type="domain" description="Sialate O-acetylesterase" evidence="2">
    <location>
        <begin position="39"/>
        <end position="279"/>
    </location>
</feature>
<dbReference type="InterPro" id="IPR005181">
    <property type="entry name" value="SASA"/>
</dbReference>
<name>A0A517MHW8_9BACT</name>
<sequence length="415" mass="46356">MQIQKHIVTLEWFTALVALLLPMTVCEANEPLTPAKRPLKVFILTGQSNMQGHAQVRTIDAIQLNPQAAPLLKLMKNEDGTLRTCERTWISSIGSAQEEQTGRLTAGFGAAANGPKIGPEFTFGLEMEATHEDPILIIKTAWGGKSLNTDFRPPSAGPYEFNAQQLENFKKQNKDIDKILADKTDATGRYYHLMIDHVKSVLADISRVYPEYDKAQGYELAGIVWFQGWNDMVDGGSYPNRNQSGGYDQYSTLLTHFIRDVRKDLDSPNLPFVIGVMGVGGPTNLYGPDQQRYLTVHQGFRDAMAAPASMPEFKGNVAVVLTENYWDTEFVTLRNQERSFKPQVDKIKAEMKEGSLSRDQGMAAIDKIYNANFDQRQMRILKESVSNQDYHYLGSAGIIGQIGQGFSQAMNTMIE</sequence>
<evidence type="ECO:0000313" key="4">
    <source>
        <dbReference type="Proteomes" id="UP000320672"/>
    </source>
</evidence>
<keyword evidence="4" id="KW-1185">Reference proteome</keyword>
<dbReference type="PANTHER" id="PTHR31988">
    <property type="entry name" value="ESTERASE, PUTATIVE (DUF303)-RELATED"/>
    <property type="match status" value="1"/>
</dbReference>
<gene>
    <name evidence="3" type="ORF">FF011L_32470</name>
</gene>
<dbReference type="Pfam" id="PF03629">
    <property type="entry name" value="SASA"/>
    <property type="match status" value="1"/>
</dbReference>
<dbReference type="KEGG" id="rml:FF011L_32470"/>
<accession>A0A517MHW8</accession>